<evidence type="ECO:0000256" key="11">
    <source>
        <dbReference type="SAM" id="MobiDB-lite"/>
    </source>
</evidence>
<evidence type="ECO:0000256" key="8">
    <source>
        <dbReference type="ARBA" id="ARBA00048679"/>
    </source>
</evidence>
<dbReference type="VEuPathDB" id="FungiDB:SPRG_08657"/>
<reference evidence="13 14" key="1">
    <citation type="journal article" date="2013" name="PLoS Genet.">
        <title>Distinctive expansion of potential virulence genes in the genome of the oomycete fish pathogen Saprolegnia parasitica.</title>
        <authorList>
            <person name="Jiang R.H."/>
            <person name="de Bruijn I."/>
            <person name="Haas B.J."/>
            <person name="Belmonte R."/>
            <person name="Lobach L."/>
            <person name="Christie J."/>
            <person name="van den Ackerveken G."/>
            <person name="Bottin A."/>
            <person name="Bulone V."/>
            <person name="Diaz-Moreno S.M."/>
            <person name="Dumas B."/>
            <person name="Fan L."/>
            <person name="Gaulin E."/>
            <person name="Govers F."/>
            <person name="Grenville-Briggs L.J."/>
            <person name="Horner N.R."/>
            <person name="Levin J.Z."/>
            <person name="Mammella M."/>
            <person name="Meijer H.J."/>
            <person name="Morris P."/>
            <person name="Nusbaum C."/>
            <person name="Oome S."/>
            <person name="Phillips A.J."/>
            <person name="van Rooyen D."/>
            <person name="Rzeszutek E."/>
            <person name="Saraiva M."/>
            <person name="Secombes C.J."/>
            <person name="Seidl M.F."/>
            <person name="Snel B."/>
            <person name="Stassen J.H."/>
            <person name="Sykes S."/>
            <person name="Tripathy S."/>
            <person name="van den Berg H."/>
            <person name="Vega-Arreguin J.C."/>
            <person name="Wawra S."/>
            <person name="Young S.K."/>
            <person name="Zeng Q."/>
            <person name="Dieguez-Uribeondo J."/>
            <person name="Russ C."/>
            <person name="Tyler B.M."/>
            <person name="van West P."/>
        </authorList>
    </citation>
    <scope>NUCLEOTIDE SEQUENCE [LARGE SCALE GENOMIC DNA]</scope>
    <source>
        <strain evidence="13 14">CBS 223.65</strain>
    </source>
</reference>
<evidence type="ECO:0000256" key="9">
    <source>
        <dbReference type="PROSITE-ProRule" id="PRU10141"/>
    </source>
</evidence>
<dbReference type="PANTHER" id="PTHR45998:SF2">
    <property type="entry name" value="SERINE_THREONINE-PROTEIN KINASE 16"/>
    <property type="match status" value="1"/>
</dbReference>
<evidence type="ECO:0000256" key="7">
    <source>
        <dbReference type="ARBA" id="ARBA00047899"/>
    </source>
</evidence>
<dbReference type="SUPFAM" id="SSF56112">
    <property type="entry name" value="Protein kinase-like (PK-like)"/>
    <property type="match status" value="1"/>
</dbReference>
<evidence type="ECO:0000256" key="4">
    <source>
        <dbReference type="ARBA" id="ARBA00022741"/>
    </source>
</evidence>
<evidence type="ECO:0000256" key="5">
    <source>
        <dbReference type="ARBA" id="ARBA00022777"/>
    </source>
</evidence>
<dbReference type="InterPro" id="IPR008271">
    <property type="entry name" value="Ser/Thr_kinase_AS"/>
</dbReference>
<dbReference type="RefSeq" id="XP_012203291.1">
    <property type="nucleotide sequence ID" value="XM_012347901.1"/>
</dbReference>
<feature type="region of interest" description="Disordered" evidence="11">
    <location>
        <begin position="372"/>
        <end position="392"/>
    </location>
</feature>
<dbReference type="InterPro" id="IPR017441">
    <property type="entry name" value="Protein_kinase_ATP_BS"/>
</dbReference>
<protein>
    <recommendedName>
        <fullName evidence="1">non-specific serine/threonine protein kinase</fullName>
        <ecNumber evidence="1">2.7.11.1</ecNumber>
    </recommendedName>
</protein>
<dbReference type="InterPro" id="IPR000719">
    <property type="entry name" value="Prot_kinase_dom"/>
</dbReference>
<accession>A0A067C5E6</accession>
<dbReference type="GO" id="GO:0005524">
    <property type="term" value="F:ATP binding"/>
    <property type="evidence" value="ECO:0007669"/>
    <property type="project" value="UniProtKB-UniRule"/>
</dbReference>
<feature type="binding site" evidence="9">
    <location>
        <position position="58"/>
    </location>
    <ligand>
        <name>ATP</name>
        <dbReference type="ChEBI" id="CHEBI:30616"/>
    </ligand>
</feature>
<comment type="catalytic activity">
    <reaction evidence="8">
        <text>L-seryl-[protein] + ATP = O-phospho-L-seryl-[protein] + ADP + H(+)</text>
        <dbReference type="Rhea" id="RHEA:17989"/>
        <dbReference type="Rhea" id="RHEA-COMP:9863"/>
        <dbReference type="Rhea" id="RHEA-COMP:11604"/>
        <dbReference type="ChEBI" id="CHEBI:15378"/>
        <dbReference type="ChEBI" id="CHEBI:29999"/>
        <dbReference type="ChEBI" id="CHEBI:30616"/>
        <dbReference type="ChEBI" id="CHEBI:83421"/>
        <dbReference type="ChEBI" id="CHEBI:456216"/>
        <dbReference type="EC" id="2.7.11.1"/>
    </reaction>
</comment>
<dbReference type="InterPro" id="IPR011009">
    <property type="entry name" value="Kinase-like_dom_sf"/>
</dbReference>
<sequence length="409" mass="44305">MHPGAQGSGKIATMGNAKSVKLNGRVYEVCGKLGSGGFSEVYLVEGHRHGRKQRYALKVMACVEDDQLQRALLEIQLHRRLAHPNVLPLVESEIRMKRYGQRSEVENVLGRTKEVLLLFPVLARGSIQDVLNDAATQKAPAFTQDECVRLFEGIVRGVMEIHQLGLAHRDLKPANILLDDANTPVVMDLGSVAPLTTRVTSQHDALAMVETAAQYSSGAFRAPGASMLSMVVFLTSATDVWSLGCVLYAMAYGPFGPFESATEGIKVLAIRNGTVRFPKSPPYSSGFCMLIQDMLQVSPDARPSLAHVVARLGKLTTASSPPTSSSTQASTVSSSSSSRRLSRHLSSKAAEWADFSQFSAPVRPTPPLLRYASADAAATSPRKAPRRSFSDRDQLARHGRMMLQHALAP</sequence>
<dbReference type="Pfam" id="PF00069">
    <property type="entry name" value="Pkinase"/>
    <property type="match status" value="1"/>
</dbReference>
<dbReference type="EC" id="2.7.11.1" evidence="1"/>
<gene>
    <name evidence="13" type="ORF">SPRG_08657</name>
</gene>
<dbReference type="Gene3D" id="1.10.510.10">
    <property type="entry name" value="Transferase(Phosphotransferase) domain 1"/>
    <property type="match status" value="1"/>
</dbReference>
<evidence type="ECO:0000259" key="12">
    <source>
        <dbReference type="PROSITE" id="PS50011"/>
    </source>
</evidence>
<keyword evidence="3" id="KW-0808">Transferase</keyword>
<dbReference type="GO" id="GO:0004674">
    <property type="term" value="F:protein serine/threonine kinase activity"/>
    <property type="evidence" value="ECO:0007669"/>
    <property type="project" value="UniProtKB-KW"/>
</dbReference>
<evidence type="ECO:0000256" key="6">
    <source>
        <dbReference type="ARBA" id="ARBA00022840"/>
    </source>
</evidence>
<dbReference type="PROSITE" id="PS00108">
    <property type="entry name" value="PROTEIN_KINASE_ST"/>
    <property type="match status" value="1"/>
</dbReference>
<dbReference type="OMA" id="RSAQIKW"/>
<feature type="domain" description="Protein kinase" evidence="12">
    <location>
        <begin position="27"/>
        <end position="315"/>
    </location>
</feature>
<dbReference type="EMBL" id="KK583227">
    <property type="protein sequence ID" value="KDO26004.1"/>
    <property type="molecule type" value="Genomic_DNA"/>
</dbReference>
<keyword evidence="14" id="KW-1185">Reference proteome</keyword>
<dbReference type="PROSITE" id="PS00107">
    <property type="entry name" value="PROTEIN_KINASE_ATP"/>
    <property type="match status" value="1"/>
</dbReference>
<evidence type="ECO:0000256" key="2">
    <source>
        <dbReference type="ARBA" id="ARBA00022527"/>
    </source>
</evidence>
<evidence type="ECO:0000313" key="13">
    <source>
        <dbReference type="EMBL" id="KDO26004.1"/>
    </source>
</evidence>
<keyword evidence="2 10" id="KW-0723">Serine/threonine-protein kinase</keyword>
<feature type="region of interest" description="Disordered" evidence="11">
    <location>
        <begin position="316"/>
        <end position="340"/>
    </location>
</feature>
<evidence type="ECO:0000313" key="14">
    <source>
        <dbReference type="Proteomes" id="UP000030745"/>
    </source>
</evidence>
<dbReference type="Proteomes" id="UP000030745">
    <property type="component" value="Unassembled WGS sequence"/>
</dbReference>
<dbReference type="OrthoDB" id="248923at2759"/>
<dbReference type="KEGG" id="spar:SPRG_08657"/>
<evidence type="ECO:0000256" key="3">
    <source>
        <dbReference type="ARBA" id="ARBA00022679"/>
    </source>
</evidence>
<name>A0A067C5E6_SAPPC</name>
<dbReference type="GO" id="GO:0005737">
    <property type="term" value="C:cytoplasm"/>
    <property type="evidence" value="ECO:0007669"/>
    <property type="project" value="TreeGrafter"/>
</dbReference>
<comment type="catalytic activity">
    <reaction evidence="7">
        <text>L-threonyl-[protein] + ATP = O-phospho-L-threonyl-[protein] + ADP + H(+)</text>
        <dbReference type="Rhea" id="RHEA:46608"/>
        <dbReference type="Rhea" id="RHEA-COMP:11060"/>
        <dbReference type="Rhea" id="RHEA-COMP:11605"/>
        <dbReference type="ChEBI" id="CHEBI:15378"/>
        <dbReference type="ChEBI" id="CHEBI:30013"/>
        <dbReference type="ChEBI" id="CHEBI:30616"/>
        <dbReference type="ChEBI" id="CHEBI:61977"/>
        <dbReference type="ChEBI" id="CHEBI:456216"/>
        <dbReference type="EC" id="2.7.11.1"/>
    </reaction>
</comment>
<proteinExistence type="inferred from homology"/>
<dbReference type="GeneID" id="24130871"/>
<evidence type="ECO:0000256" key="10">
    <source>
        <dbReference type="RuleBase" id="RU000304"/>
    </source>
</evidence>
<keyword evidence="5 13" id="KW-0418">Kinase</keyword>
<dbReference type="AlphaFoldDB" id="A0A067C5E6"/>
<keyword evidence="4 9" id="KW-0547">Nucleotide-binding</keyword>
<dbReference type="SMART" id="SM00220">
    <property type="entry name" value="S_TKc"/>
    <property type="match status" value="1"/>
</dbReference>
<organism evidence="13 14">
    <name type="scientific">Saprolegnia parasitica (strain CBS 223.65)</name>
    <dbReference type="NCBI Taxonomy" id="695850"/>
    <lineage>
        <taxon>Eukaryota</taxon>
        <taxon>Sar</taxon>
        <taxon>Stramenopiles</taxon>
        <taxon>Oomycota</taxon>
        <taxon>Saprolegniomycetes</taxon>
        <taxon>Saprolegniales</taxon>
        <taxon>Saprolegniaceae</taxon>
        <taxon>Saprolegnia</taxon>
    </lineage>
</organism>
<feature type="compositionally biased region" description="Low complexity" evidence="11">
    <location>
        <begin position="316"/>
        <end position="339"/>
    </location>
</feature>
<dbReference type="PANTHER" id="PTHR45998">
    <property type="entry name" value="SERINE/THREONINE-PROTEIN KINASE 16"/>
    <property type="match status" value="1"/>
</dbReference>
<keyword evidence="6 9" id="KW-0067">ATP-binding</keyword>
<comment type="similarity">
    <text evidence="10">Belongs to the protein kinase superfamily.</text>
</comment>
<evidence type="ECO:0000256" key="1">
    <source>
        <dbReference type="ARBA" id="ARBA00012513"/>
    </source>
</evidence>
<dbReference type="PROSITE" id="PS50011">
    <property type="entry name" value="PROTEIN_KINASE_DOM"/>
    <property type="match status" value="1"/>
</dbReference>
<dbReference type="InterPro" id="IPR052239">
    <property type="entry name" value="Ser/Thr-specific_kinases"/>
</dbReference>